<name>A0ABQ8STI6_PERAM</name>
<organism evidence="1 2">
    <name type="scientific">Periplaneta americana</name>
    <name type="common">American cockroach</name>
    <name type="synonym">Blatta americana</name>
    <dbReference type="NCBI Taxonomy" id="6978"/>
    <lineage>
        <taxon>Eukaryota</taxon>
        <taxon>Metazoa</taxon>
        <taxon>Ecdysozoa</taxon>
        <taxon>Arthropoda</taxon>
        <taxon>Hexapoda</taxon>
        <taxon>Insecta</taxon>
        <taxon>Pterygota</taxon>
        <taxon>Neoptera</taxon>
        <taxon>Polyneoptera</taxon>
        <taxon>Dictyoptera</taxon>
        <taxon>Blattodea</taxon>
        <taxon>Blattoidea</taxon>
        <taxon>Blattidae</taxon>
        <taxon>Blattinae</taxon>
        <taxon>Periplaneta</taxon>
    </lineage>
</organism>
<dbReference type="EMBL" id="JAJSOF020000021">
    <property type="protein sequence ID" value="KAJ4437303.1"/>
    <property type="molecule type" value="Genomic_DNA"/>
</dbReference>
<sequence length="139" mass="15348">MLYLVSNGFNKCGLAAGDIIGLSGASYSLSVVVKRCKVKGLTISKSCVNSITLLHKNGFPPQVQCGKKLTRQRTQLTQRTAVVAKVRAAATQENPPTQGSIANRTSKVTVYRIIHENLGLEQWHKASRHLLKEQHLRER</sequence>
<keyword evidence="2" id="KW-1185">Reference proteome</keyword>
<protein>
    <submittedName>
        <fullName evidence="1">Uncharacterized protein</fullName>
    </submittedName>
</protein>
<proteinExistence type="predicted"/>
<evidence type="ECO:0000313" key="2">
    <source>
        <dbReference type="Proteomes" id="UP001148838"/>
    </source>
</evidence>
<reference evidence="1 2" key="1">
    <citation type="journal article" date="2022" name="Allergy">
        <title>Genome assembly and annotation of Periplaneta americana reveal a comprehensive cockroach allergen profile.</title>
        <authorList>
            <person name="Wang L."/>
            <person name="Xiong Q."/>
            <person name="Saelim N."/>
            <person name="Wang L."/>
            <person name="Nong W."/>
            <person name="Wan A.T."/>
            <person name="Shi M."/>
            <person name="Liu X."/>
            <person name="Cao Q."/>
            <person name="Hui J.H.L."/>
            <person name="Sookrung N."/>
            <person name="Leung T.F."/>
            <person name="Tungtrongchitr A."/>
            <person name="Tsui S.K.W."/>
        </authorList>
    </citation>
    <scope>NUCLEOTIDE SEQUENCE [LARGE SCALE GENOMIC DNA]</scope>
    <source>
        <strain evidence="1">PWHHKU_190912</strain>
    </source>
</reference>
<comment type="caution">
    <text evidence="1">The sequence shown here is derived from an EMBL/GenBank/DDBJ whole genome shotgun (WGS) entry which is preliminary data.</text>
</comment>
<accession>A0ABQ8STI6</accession>
<gene>
    <name evidence="1" type="ORF">ANN_17441</name>
</gene>
<dbReference type="Proteomes" id="UP001148838">
    <property type="component" value="Unassembled WGS sequence"/>
</dbReference>
<evidence type="ECO:0000313" key="1">
    <source>
        <dbReference type="EMBL" id="KAJ4437303.1"/>
    </source>
</evidence>